<dbReference type="PANTHER" id="PTHR43600">
    <property type="entry name" value="COENZYME F420 HYDROGENASE, SUBUNIT ALPHA"/>
    <property type="match status" value="1"/>
</dbReference>
<accession>A0A1W5LFV1</accession>
<proteinExistence type="predicted"/>
<feature type="binding site" evidence="2">
    <location>
        <position position="48"/>
    </location>
    <ligand>
        <name>Mg(2+)</name>
        <dbReference type="ChEBI" id="CHEBI:18420"/>
    </ligand>
</feature>
<dbReference type="Pfam" id="PF00374">
    <property type="entry name" value="NiFeSe_Hases"/>
    <property type="match status" value="2"/>
</dbReference>
<evidence type="ECO:0000313" key="3">
    <source>
        <dbReference type="EMBL" id="ANC58272.1"/>
    </source>
</evidence>
<keyword evidence="2" id="KW-0408">Iron</keyword>
<keyword evidence="2" id="KW-0479">Metal-binding</keyword>
<dbReference type="SUPFAM" id="SSF56762">
    <property type="entry name" value="HydB/Nqo4-like"/>
    <property type="match status" value="1"/>
</dbReference>
<feature type="binding site" evidence="2">
    <location>
        <position position="70"/>
    </location>
    <ligand>
        <name>Fe cation</name>
        <dbReference type="ChEBI" id="CHEBI:24875"/>
    </ligand>
</feature>
<evidence type="ECO:0000256" key="1">
    <source>
        <dbReference type="ARBA" id="ARBA00023002"/>
    </source>
</evidence>
<comment type="cofactor">
    <cofactor evidence="2">
        <name>Fe cation</name>
        <dbReference type="ChEBI" id="CHEBI:24875"/>
    </cofactor>
</comment>
<dbReference type="InterPro" id="IPR018194">
    <property type="entry name" value="Ni-dep_hyd_lsu_Ni_BS"/>
</dbReference>
<keyword evidence="1" id="KW-0560">Oxidoreductase</keyword>
<feature type="binding site" evidence="2">
    <location>
        <position position="70"/>
    </location>
    <ligand>
        <name>Ni(2+)</name>
        <dbReference type="ChEBI" id="CHEBI:49786"/>
    </ligand>
</feature>
<dbReference type="Gene3D" id="1.10.645.10">
    <property type="entry name" value="Cytochrome-c3 Hydrogenase, chain B"/>
    <property type="match status" value="1"/>
</dbReference>
<dbReference type="GO" id="GO:0008901">
    <property type="term" value="F:ferredoxin hydrogenase activity"/>
    <property type="evidence" value="ECO:0007669"/>
    <property type="project" value="InterPro"/>
</dbReference>
<reference evidence="3" key="1">
    <citation type="submission" date="2016-01" db="EMBL/GenBank/DDBJ databases">
        <title>Hydrogen oxidation by a methanotroph.</title>
        <authorList>
            <person name="Stott M.B."/>
        </authorList>
    </citation>
    <scope>NUCLEOTIDE SEQUENCE</scope>
    <source>
        <strain evidence="3">RTK17.1</strain>
    </source>
</reference>
<keyword evidence="2" id="KW-0460">Magnesium</keyword>
<dbReference type="InterPro" id="IPR029014">
    <property type="entry name" value="NiFe-Hase_large"/>
</dbReference>
<keyword evidence="2" id="KW-0533">Nickel</keyword>
<name>A0A1W5LFV1_9BACT</name>
<comment type="cofactor">
    <cofactor evidence="2">
        <name>Ni(2+)</name>
        <dbReference type="ChEBI" id="CHEBI:49786"/>
    </cofactor>
</comment>
<dbReference type="PANTHER" id="PTHR43600:SF4">
    <property type="entry name" value="CYTOSOLIC NIFE-HYDROGENASE, ALPHA SUBUNIT"/>
    <property type="match status" value="1"/>
</dbReference>
<protein>
    <submittedName>
        <fullName evidence="3">NADP-coupled cytosolic bidirectional hydrogenase, large subunit</fullName>
    </submittedName>
</protein>
<feature type="binding site" evidence="2">
    <location>
        <position position="67"/>
    </location>
    <ligand>
        <name>Ni(2+)</name>
        <dbReference type="ChEBI" id="CHEBI:49786"/>
    </ligand>
</feature>
<dbReference type="EMBL" id="KU509473">
    <property type="protein sequence ID" value="ANC58272.1"/>
    <property type="molecule type" value="Genomic_DNA"/>
</dbReference>
<dbReference type="AlphaFoldDB" id="A0A1W5LFV1"/>
<dbReference type="GO" id="GO:0016151">
    <property type="term" value="F:nickel cation binding"/>
    <property type="evidence" value="ECO:0007669"/>
    <property type="project" value="InterPro"/>
</dbReference>
<feature type="binding site" evidence="2">
    <location>
        <position position="425"/>
    </location>
    <ligand>
        <name>Mg(2+)</name>
        <dbReference type="ChEBI" id="CHEBI:18420"/>
    </ligand>
</feature>
<sequence length="432" mass="48740">MNFADRSLSLSISALSRVEGEGGISIEVERGKVKSCKLHIFEAPRFFESFLIGRHFYEPPDITARICGICPVAYQVSSTAAIEKGCNVFIPENLWQLRRLLYCGEWIESHSLHVFFLHAPGFLRYPSLMEMAKDYPTEVGWGLQMKKAGNALIRALGGREIHPVNVRVGGFYSLPEKKELKKLLDPLKKGLDNTLAALKWMGSIFSFPPFQGAYRFVALRNDASYPIERGKLYCGQQPVPIEQFENFFKEEQTDYSNALRWLGNDSAPCVAGPLARFNLNYFLLPPFLRDILKQTTLNYPCLNPFQSILVRLVEVAYAFDEAIRLIETYEPGGEPCCIDFKPCASLGQGISEAPRGILYHRYHVDEQGIITGAKIVPPTCFNLVSAEEDLKAWIESHPHDSIENLSADCEQIVRNYDPCISCATHLIKLTFL</sequence>
<organism evidence="3">
    <name type="scientific">Candidatus Methylacidiphilum infernorum</name>
    <dbReference type="NCBI Taxonomy" id="511746"/>
    <lineage>
        <taxon>Bacteria</taxon>
        <taxon>Pseudomonadati</taxon>
        <taxon>Verrucomicrobiota</taxon>
        <taxon>Methylacidiphilae</taxon>
        <taxon>Methylacidiphilales</taxon>
        <taxon>Methylacidiphilaceae</taxon>
        <taxon>Methylacidiphilum (ex Ratnadevi et al. 2023)</taxon>
    </lineage>
</organism>
<evidence type="ECO:0000256" key="2">
    <source>
        <dbReference type="PIRSR" id="PIRSR601501-1"/>
    </source>
</evidence>
<dbReference type="PROSITE" id="PS00508">
    <property type="entry name" value="NI_HGENASE_L_2"/>
    <property type="match status" value="1"/>
</dbReference>
<feature type="binding site" evidence="2">
    <location>
        <position position="419"/>
    </location>
    <ligand>
        <name>Ni(2+)</name>
        <dbReference type="ChEBI" id="CHEBI:49786"/>
    </ligand>
</feature>
<feature type="binding site" evidence="2">
    <location>
        <position position="422"/>
    </location>
    <ligand>
        <name>Fe cation</name>
        <dbReference type="ChEBI" id="CHEBI:24875"/>
    </ligand>
</feature>
<gene>
    <name evidence="3" type="primary">hyhL</name>
</gene>
<dbReference type="InterPro" id="IPR001501">
    <property type="entry name" value="Ni-dep_hyd_lsu"/>
</dbReference>
<feature type="binding site" evidence="2">
    <location>
        <position position="375"/>
    </location>
    <ligand>
        <name>Mg(2+)</name>
        <dbReference type="ChEBI" id="CHEBI:18420"/>
    </ligand>
</feature>